<keyword evidence="3" id="KW-1185">Reference proteome</keyword>
<evidence type="ECO:0000313" key="2">
    <source>
        <dbReference type="EMBL" id="AWP03630.1"/>
    </source>
</evidence>
<feature type="region of interest" description="Disordered" evidence="1">
    <location>
        <begin position="1"/>
        <end position="81"/>
    </location>
</feature>
<proteinExistence type="predicted"/>
<evidence type="ECO:0000256" key="1">
    <source>
        <dbReference type="SAM" id="MobiDB-lite"/>
    </source>
</evidence>
<evidence type="ECO:0000313" key="3">
    <source>
        <dbReference type="Proteomes" id="UP000246464"/>
    </source>
</evidence>
<sequence>MPTCEEPTAADAAEEERTDPDDSIMLNIQVDDGTEAESGKEATTPKKKKKKSKKETKTDAAETPSTDAEEQTNGETRKDRIHGDCCFHVNSLSVSGGREEDDDDRILDLKSDTTICVMMVPSLLIVRAR</sequence>
<feature type="compositionally biased region" description="Low complexity" evidence="1">
    <location>
        <begin position="1"/>
        <end position="11"/>
    </location>
</feature>
<reference evidence="2 3" key="1">
    <citation type="submission" date="2017-12" db="EMBL/GenBank/DDBJ databases">
        <title>Integrating genomic resources of turbot (Scophthalmus maximus) in depth evaluation of genetic and physical mapping variation across individuals.</title>
        <authorList>
            <person name="Martinez P."/>
        </authorList>
    </citation>
    <scope>NUCLEOTIDE SEQUENCE [LARGE SCALE GENOMIC DNA]</scope>
</reference>
<dbReference type="Proteomes" id="UP000246464">
    <property type="component" value="Chromosome 7"/>
</dbReference>
<gene>
    <name evidence="2" type="ORF">SMAX5B_007166</name>
</gene>
<protein>
    <submittedName>
        <fullName evidence="2">Uncharacterized protein</fullName>
    </submittedName>
</protein>
<organism evidence="2 3">
    <name type="scientific">Scophthalmus maximus</name>
    <name type="common">Turbot</name>
    <name type="synonym">Psetta maxima</name>
    <dbReference type="NCBI Taxonomy" id="52904"/>
    <lineage>
        <taxon>Eukaryota</taxon>
        <taxon>Metazoa</taxon>
        <taxon>Chordata</taxon>
        <taxon>Craniata</taxon>
        <taxon>Vertebrata</taxon>
        <taxon>Euteleostomi</taxon>
        <taxon>Actinopterygii</taxon>
        <taxon>Neopterygii</taxon>
        <taxon>Teleostei</taxon>
        <taxon>Neoteleostei</taxon>
        <taxon>Acanthomorphata</taxon>
        <taxon>Carangaria</taxon>
        <taxon>Pleuronectiformes</taxon>
        <taxon>Pleuronectoidei</taxon>
        <taxon>Scophthalmidae</taxon>
        <taxon>Scophthalmus</taxon>
    </lineage>
</organism>
<feature type="compositionally biased region" description="Basic residues" evidence="1">
    <location>
        <begin position="45"/>
        <end position="54"/>
    </location>
</feature>
<dbReference type="AlphaFoldDB" id="A0A2U9BIP4"/>
<name>A0A2U9BIP4_SCOMX</name>
<feature type="compositionally biased region" description="Acidic residues" evidence="1">
    <location>
        <begin position="12"/>
        <end position="22"/>
    </location>
</feature>
<dbReference type="EMBL" id="CP026249">
    <property type="protein sequence ID" value="AWP03630.1"/>
    <property type="molecule type" value="Genomic_DNA"/>
</dbReference>
<accession>A0A2U9BIP4</accession>